<dbReference type="HOGENOM" id="CLU_027373_0_0_1"/>
<dbReference type="eggNOG" id="KOG1970">
    <property type="taxonomic scope" value="Eukaryota"/>
</dbReference>
<dbReference type="Gene3D" id="3.40.50.300">
    <property type="entry name" value="P-loop containing nucleotide triphosphate hydrolases"/>
    <property type="match status" value="1"/>
</dbReference>
<dbReference type="InterPro" id="IPR027417">
    <property type="entry name" value="P-loop_NTPase"/>
</dbReference>
<dbReference type="PANTHER" id="PTHR12172:SF0">
    <property type="entry name" value="CELL CYCLE CHECKPOINT PROTEIN RAD17"/>
    <property type="match status" value="1"/>
</dbReference>
<evidence type="ECO:0000256" key="5">
    <source>
        <dbReference type="ARBA" id="ARBA00022840"/>
    </source>
</evidence>
<dbReference type="Pfam" id="PF25812">
    <property type="entry name" value="RAD24_helical"/>
    <property type="match status" value="1"/>
</dbReference>
<feature type="domain" description="Checkpoint protein RAD24-like helical bundle" evidence="9">
    <location>
        <begin position="279"/>
        <end position="395"/>
    </location>
</feature>
<dbReference type="EMBL" id="GL996499">
    <property type="protein sequence ID" value="EGW35384.1"/>
    <property type="molecule type" value="Genomic_DNA"/>
</dbReference>
<dbReference type="GO" id="GO:0006281">
    <property type="term" value="P:DNA repair"/>
    <property type="evidence" value="ECO:0007669"/>
    <property type="project" value="InterPro"/>
</dbReference>
<evidence type="ECO:0000259" key="9">
    <source>
        <dbReference type="Pfam" id="PF25812"/>
    </source>
</evidence>
<feature type="compositionally biased region" description="Acidic residues" evidence="8">
    <location>
        <begin position="478"/>
        <end position="511"/>
    </location>
</feature>
<feature type="region of interest" description="Disordered" evidence="8">
    <location>
        <begin position="1"/>
        <end position="42"/>
    </location>
</feature>
<evidence type="ECO:0000256" key="6">
    <source>
        <dbReference type="ARBA" id="ARBA00023242"/>
    </source>
</evidence>
<comment type="subcellular location">
    <subcellularLocation>
        <location evidence="1">Nucleus</location>
    </subcellularLocation>
</comment>
<dbReference type="OMA" id="PREWKIR"/>
<evidence type="ECO:0000313" key="10">
    <source>
        <dbReference type="EMBL" id="EGW35384.1"/>
    </source>
</evidence>
<dbReference type="Proteomes" id="UP000000709">
    <property type="component" value="Unassembled WGS sequence"/>
</dbReference>
<evidence type="ECO:0000256" key="1">
    <source>
        <dbReference type="ARBA" id="ARBA00004123"/>
    </source>
</evidence>
<dbReference type="KEGG" id="spaa:SPAPADRAFT_131286"/>
<proteinExistence type="inferred from homology"/>
<dbReference type="STRING" id="619300.G3AGQ1"/>
<dbReference type="GeneID" id="18869561"/>
<keyword evidence="11" id="KW-1185">Reference proteome</keyword>
<sequence length="520" mass="59455">MSKRRKYQPVESSFEQIDSDSDDSIIVSKSPSQSPPRPPPSSVQWIDKYAPISTSDICINPTKLTQVRNALTSMINHTSTSRVLVLSGPSGCSKSTTAKLLAKELIDSSDCLVEYNETFDIEDFLSNCRYRIGPNLAVVLIEELPNVFHAPTLEKFRNSLQQWISYDGELPPLVICLTEIEYGEGESWYNIENTLTVDTVFGRSLASQMNIIKFNPLAVRFLNKTISNIVKNEPVFNKINKVKLKSVLDQMYKVGDIRSIISNLQLWTILNSDTVCLRENQINLFHAIGKILYSSSEFTHMNKEDVDHHSIDQVLSQFQDNLPLVNLGLLENYHILNTSQFPVQLAADITNDLSISDIGVTDIGIRSARVNLRKLTSTKRQDQIRFPKQFKMARLARITAGQVRDYQRYITPRSSFNDLNMIDGYFLPMIYNRRYKQRYSYNRLGGKFKKIYDDEVEDERVDYDQFQDEIKRKKLEDVELDSEGELSDPISESDMETDADSEDGFSSDPELDLLISQGRI</sequence>
<dbReference type="RefSeq" id="XP_007372796.1">
    <property type="nucleotide sequence ID" value="XM_007372734.1"/>
</dbReference>
<evidence type="ECO:0000256" key="3">
    <source>
        <dbReference type="ARBA" id="ARBA00022741"/>
    </source>
</evidence>
<dbReference type="GO" id="GO:0003689">
    <property type="term" value="F:DNA clamp loader activity"/>
    <property type="evidence" value="ECO:0007669"/>
    <property type="project" value="TreeGrafter"/>
</dbReference>
<evidence type="ECO:0000256" key="4">
    <source>
        <dbReference type="ARBA" id="ARBA00022763"/>
    </source>
</evidence>
<keyword evidence="7" id="KW-0131">Cell cycle</keyword>
<reference evidence="10 11" key="1">
    <citation type="journal article" date="2011" name="Proc. Natl. Acad. Sci. U.S.A.">
        <title>Comparative genomics of xylose-fermenting fungi for enhanced biofuel production.</title>
        <authorList>
            <person name="Wohlbach D.J."/>
            <person name="Kuo A."/>
            <person name="Sato T.K."/>
            <person name="Potts K.M."/>
            <person name="Salamov A.A."/>
            <person name="LaButti K.M."/>
            <person name="Sun H."/>
            <person name="Clum A."/>
            <person name="Pangilinan J.L."/>
            <person name="Lindquist E.A."/>
            <person name="Lucas S."/>
            <person name="Lapidus A."/>
            <person name="Jin M."/>
            <person name="Gunawan C."/>
            <person name="Balan V."/>
            <person name="Dale B.E."/>
            <person name="Jeffries T.W."/>
            <person name="Zinkel R."/>
            <person name="Barry K.W."/>
            <person name="Grigoriev I.V."/>
            <person name="Gasch A.P."/>
        </authorList>
    </citation>
    <scope>NUCLEOTIDE SEQUENCE [LARGE SCALE GENOMIC DNA]</scope>
    <source>
        <strain evidence="11">NRRL Y-27907 / 11-Y1</strain>
    </source>
</reference>
<dbReference type="Pfam" id="PF03215">
    <property type="entry name" value="Rad17"/>
    <property type="match status" value="2"/>
</dbReference>
<dbReference type="GO" id="GO:0003682">
    <property type="term" value="F:chromatin binding"/>
    <property type="evidence" value="ECO:0007669"/>
    <property type="project" value="TreeGrafter"/>
</dbReference>
<keyword evidence="6" id="KW-0539">Nucleus</keyword>
<evidence type="ECO:0000313" key="11">
    <source>
        <dbReference type="Proteomes" id="UP000000709"/>
    </source>
</evidence>
<accession>G3AGQ1</accession>
<comment type="similarity">
    <text evidence="2">Belongs to the rad17/RAD24 family.</text>
</comment>
<dbReference type="GO" id="GO:0000077">
    <property type="term" value="P:DNA damage checkpoint signaling"/>
    <property type="evidence" value="ECO:0007669"/>
    <property type="project" value="TreeGrafter"/>
</dbReference>
<keyword evidence="3" id="KW-0547">Nucleotide-binding</keyword>
<organism evidence="11">
    <name type="scientific">Spathaspora passalidarum (strain NRRL Y-27907 / 11-Y1)</name>
    <dbReference type="NCBI Taxonomy" id="619300"/>
    <lineage>
        <taxon>Eukaryota</taxon>
        <taxon>Fungi</taxon>
        <taxon>Dikarya</taxon>
        <taxon>Ascomycota</taxon>
        <taxon>Saccharomycotina</taxon>
        <taxon>Pichiomycetes</taxon>
        <taxon>Debaryomycetaceae</taxon>
        <taxon>Spathaspora</taxon>
    </lineage>
</organism>
<keyword evidence="5" id="KW-0067">ATP-binding</keyword>
<feature type="region of interest" description="Disordered" evidence="8">
    <location>
        <begin position="476"/>
        <end position="520"/>
    </location>
</feature>
<keyword evidence="4" id="KW-0227">DNA damage</keyword>
<name>G3AGQ1_SPAPN</name>
<dbReference type="FunCoup" id="G3AGQ1">
    <property type="interactions" value="164"/>
</dbReference>
<dbReference type="PANTHER" id="PTHR12172">
    <property type="entry name" value="CELL CYCLE CHECKPOINT PROTEIN RAD17"/>
    <property type="match status" value="1"/>
</dbReference>
<dbReference type="GO" id="GO:0033314">
    <property type="term" value="P:mitotic DNA replication checkpoint signaling"/>
    <property type="evidence" value="ECO:0007669"/>
    <property type="project" value="TreeGrafter"/>
</dbReference>
<dbReference type="InParanoid" id="G3AGQ1"/>
<protein>
    <recommendedName>
        <fullName evidence="9">Checkpoint protein RAD24-like helical bundle domain-containing protein</fullName>
    </recommendedName>
</protein>
<dbReference type="OrthoDB" id="10265971at2759"/>
<dbReference type="GO" id="GO:0005634">
    <property type="term" value="C:nucleus"/>
    <property type="evidence" value="ECO:0007669"/>
    <property type="project" value="UniProtKB-SubCell"/>
</dbReference>
<gene>
    <name evidence="10" type="ORF">SPAPADRAFT_131286</name>
</gene>
<dbReference type="AlphaFoldDB" id="G3AGQ1"/>
<evidence type="ECO:0000256" key="7">
    <source>
        <dbReference type="ARBA" id="ARBA00023306"/>
    </source>
</evidence>
<dbReference type="SUPFAM" id="SSF52540">
    <property type="entry name" value="P-loop containing nucleoside triphosphate hydrolases"/>
    <property type="match status" value="1"/>
</dbReference>
<dbReference type="InterPro" id="IPR057927">
    <property type="entry name" value="RAD24-like_helical"/>
</dbReference>
<dbReference type="InterPro" id="IPR004582">
    <property type="entry name" value="Checkpoint_prot_Rad17_Rad24"/>
</dbReference>
<evidence type="ECO:0000256" key="8">
    <source>
        <dbReference type="SAM" id="MobiDB-lite"/>
    </source>
</evidence>
<dbReference type="GO" id="GO:0005524">
    <property type="term" value="F:ATP binding"/>
    <property type="evidence" value="ECO:0007669"/>
    <property type="project" value="UniProtKB-KW"/>
</dbReference>
<evidence type="ECO:0000256" key="2">
    <source>
        <dbReference type="ARBA" id="ARBA00006168"/>
    </source>
</evidence>